<comment type="caution">
    <text evidence="1">The sequence shown here is derived from an EMBL/GenBank/DDBJ whole genome shotgun (WGS) entry which is preliminary data.</text>
</comment>
<reference evidence="1 2" key="1">
    <citation type="submission" date="2024-02" db="EMBL/GenBank/DDBJ databases">
        <title>Adaptive strategies in a cosmopolitan and abundant soil bacterium.</title>
        <authorList>
            <person name="Carini P."/>
        </authorList>
    </citation>
    <scope>NUCLEOTIDE SEQUENCE [LARGE SCALE GENOMIC DNA]</scope>
    <source>
        <strain evidence="1 2">AZCC 1608</strain>
    </source>
</reference>
<protein>
    <submittedName>
        <fullName evidence="1">Uncharacterized protein</fullName>
    </submittedName>
</protein>
<dbReference type="Proteomes" id="UP001364224">
    <property type="component" value="Unassembled WGS sequence"/>
</dbReference>
<organism evidence="1 2">
    <name type="scientific">Bradyrhizobium algeriense</name>
    <dbReference type="NCBI Taxonomy" id="634784"/>
    <lineage>
        <taxon>Bacteria</taxon>
        <taxon>Pseudomonadati</taxon>
        <taxon>Pseudomonadota</taxon>
        <taxon>Alphaproteobacteria</taxon>
        <taxon>Hyphomicrobiales</taxon>
        <taxon>Nitrobacteraceae</taxon>
        <taxon>Bradyrhizobium</taxon>
    </lineage>
</organism>
<sequence>MHRFSSEWLERVCKVERPLLNLDICRRDDRRPQKWKWENFTQFFFGLRDYHPNHPPLNGFETGAVRVPFRTRTRFPHRSSIITANKSWRRRESQYAVCWQRRQTHA</sequence>
<dbReference type="EMBL" id="JAZHRV010000001">
    <property type="protein sequence ID" value="MEH2556655.1"/>
    <property type="molecule type" value="Genomic_DNA"/>
</dbReference>
<keyword evidence="2" id="KW-1185">Reference proteome</keyword>
<evidence type="ECO:0000313" key="1">
    <source>
        <dbReference type="EMBL" id="MEH2556655.1"/>
    </source>
</evidence>
<name>A0ABU8BDW2_9BRAD</name>
<proteinExistence type="predicted"/>
<gene>
    <name evidence="1" type="ORF">V1286_004184</name>
</gene>
<dbReference type="RefSeq" id="WP_334482105.1">
    <property type="nucleotide sequence ID" value="NZ_JAZHRV010000001.1"/>
</dbReference>
<evidence type="ECO:0000313" key="2">
    <source>
        <dbReference type="Proteomes" id="UP001364224"/>
    </source>
</evidence>
<accession>A0ABU8BDW2</accession>